<dbReference type="Gene3D" id="3.30.2310.20">
    <property type="entry name" value="RelE-like"/>
    <property type="match status" value="1"/>
</dbReference>
<keyword evidence="2" id="KW-1185">Reference proteome</keyword>
<dbReference type="RefSeq" id="WP_379711447.1">
    <property type="nucleotide sequence ID" value="NZ_JBHTBS010000003.1"/>
</dbReference>
<dbReference type="SUPFAM" id="SSF143011">
    <property type="entry name" value="RelE-like"/>
    <property type="match status" value="1"/>
</dbReference>
<reference evidence="2" key="1">
    <citation type="journal article" date="2019" name="Int. J. Syst. Evol. Microbiol.">
        <title>The Global Catalogue of Microorganisms (GCM) 10K type strain sequencing project: providing services to taxonomists for standard genome sequencing and annotation.</title>
        <authorList>
            <consortium name="The Broad Institute Genomics Platform"/>
            <consortium name="The Broad Institute Genome Sequencing Center for Infectious Disease"/>
            <person name="Wu L."/>
            <person name="Ma J."/>
        </authorList>
    </citation>
    <scope>NUCLEOTIDE SEQUENCE [LARGE SCALE GENOMIC DNA]</scope>
    <source>
        <strain evidence="2">CGMCC 4.1467</strain>
    </source>
</reference>
<dbReference type="PANTHER" id="PTHR40266:SF2">
    <property type="entry name" value="TOXIN HIGB-1"/>
    <property type="match status" value="1"/>
</dbReference>
<dbReference type="Pfam" id="PF05015">
    <property type="entry name" value="HigB-like_toxin"/>
    <property type="match status" value="1"/>
</dbReference>
<sequence>MIETFGDSETERIYRGERSKKLPGDIQAVARRKLRMIHQARIIQNLSVPPGNRLEALKGNLKGFWSVRINQWRVIFRWEDGSKHEVSIVDYH</sequence>
<evidence type="ECO:0000313" key="2">
    <source>
        <dbReference type="Proteomes" id="UP001596472"/>
    </source>
</evidence>
<dbReference type="InterPro" id="IPR035093">
    <property type="entry name" value="RelE/ParE_toxin_dom_sf"/>
</dbReference>
<name>A0ABW2L7Q4_9BACT</name>
<organism evidence="1 2">
    <name type="scientific">Haloferula chungangensis</name>
    <dbReference type="NCBI Taxonomy" id="1048331"/>
    <lineage>
        <taxon>Bacteria</taxon>
        <taxon>Pseudomonadati</taxon>
        <taxon>Verrucomicrobiota</taxon>
        <taxon>Verrucomicrobiia</taxon>
        <taxon>Verrucomicrobiales</taxon>
        <taxon>Verrucomicrobiaceae</taxon>
        <taxon>Haloferula</taxon>
    </lineage>
</organism>
<protein>
    <submittedName>
        <fullName evidence="1">Type II toxin-antitoxin system RelE/ParE family toxin</fullName>
    </submittedName>
</protein>
<dbReference type="InterPro" id="IPR007711">
    <property type="entry name" value="HigB-1"/>
</dbReference>
<dbReference type="PANTHER" id="PTHR40266">
    <property type="entry name" value="TOXIN HIGB-1"/>
    <property type="match status" value="1"/>
</dbReference>
<evidence type="ECO:0000313" key="1">
    <source>
        <dbReference type="EMBL" id="MFC7337294.1"/>
    </source>
</evidence>
<gene>
    <name evidence="1" type="ORF">ACFQY0_08920</name>
</gene>
<accession>A0ABW2L7Q4</accession>
<comment type="caution">
    <text evidence="1">The sequence shown here is derived from an EMBL/GenBank/DDBJ whole genome shotgun (WGS) entry which is preliminary data.</text>
</comment>
<dbReference type="Proteomes" id="UP001596472">
    <property type="component" value="Unassembled WGS sequence"/>
</dbReference>
<proteinExistence type="predicted"/>
<dbReference type="EMBL" id="JBHTBS010000003">
    <property type="protein sequence ID" value="MFC7337294.1"/>
    <property type="molecule type" value="Genomic_DNA"/>
</dbReference>